<proteinExistence type="predicted"/>
<accession>L8X060</accession>
<reference evidence="1 2" key="1">
    <citation type="journal article" date="2013" name="Nat. Commun.">
        <title>The evolution and pathogenic mechanisms of the rice sheath blight pathogen.</title>
        <authorList>
            <person name="Zheng A."/>
            <person name="Lin R."/>
            <person name="Xu L."/>
            <person name="Qin P."/>
            <person name="Tang C."/>
            <person name="Ai P."/>
            <person name="Zhang D."/>
            <person name="Liu Y."/>
            <person name="Sun Z."/>
            <person name="Feng H."/>
            <person name="Wang Y."/>
            <person name="Chen Y."/>
            <person name="Liang X."/>
            <person name="Fu R."/>
            <person name="Li Q."/>
            <person name="Zhang J."/>
            <person name="Yu X."/>
            <person name="Xie Z."/>
            <person name="Ding L."/>
            <person name="Guan P."/>
            <person name="Tang J."/>
            <person name="Liang Y."/>
            <person name="Wang S."/>
            <person name="Deng Q."/>
            <person name="Li S."/>
            <person name="Zhu J."/>
            <person name="Wang L."/>
            <person name="Liu H."/>
            <person name="Li P."/>
        </authorList>
    </citation>
    <scope>NUCLEOTIDE SEQUENCE [LARGE SCALE GENOMIC DNA]</scope>
    <source>
        <strain evidence="2">AG-1 IA</strain>
    </source>
</reference>
<dbReference type="HOGENOM" id="CLU_2122738_0_0_1"/>
<keyword evidence="2" id="KW-1185">Reference proteome</keyword>
<evidence type="ECO:0000313" key="2">
    <source>
        <dbReference type="Proteomes" id="UP000011668"/>
    </source>
</evidence>
<gene>
    <name evidence="1" type="ORF">AG1IA_02358</name>
</gene>
<dbReference type="Proteomes" id="UP000011668">
    <property type="component" value="Unassembled WGS sequence"/>
</dbReference>
<comment type="caution">
    <text evidence="1">The sequence shown here is derived from an EMBL/GenBank/DDBJ whole genome shotgun (WGS) entry which is preliminary data.</text>
</comment>
<evidence type="ECO:0000313" key="1">
    <source>
        <dbReference type="EMBL" id="ELU43615.1"/>
    </source>
</evidence>
<sequence>MTDTRLGIAVATLQPSSGSDICSPEYIAGILWLEVLIPDFRPDEPLFSNSASNIARSHTICVGGFSRLDLAHRAIKNVQFHAMYIVLLIHGRDGVKSKRSIENKNNEGDHSTVQ</sequence>
<dbReference type="AlphaFoldDB" id="L8X060"/>
<dbReference type="EMBL" id="AFRT01000524">
    <property type="protein sequence ID" value="ELU43615.1"/>
    <property type="molecule type" value="Genomic_DNA"/>
</dbReference>
<organism evidence="1 2">
    <name type="scientific">Thanatephorus cucumeris (strain AG1-IA)</name>
    <name type="common">Rice sheath blight fungus</name>
    <name type="synonym">Rhizoctonia solani</name>
    <dbReference type="NCBI Taxonomy" id="983506"/>
    <lineage>
        <taxon>Eukaryota</taxon>
        <taxon>Fungi</taxon>
        <taxon>Dikarya</taxon>
        <taxon>Basidiomycota</taxon>
        <taxon>Agaricomycotina</taxon>
        <taxon>Agaricomycetes</taxon>
        <taxon>Cantharellales</taxon>
        <taxon>Ceratobasidiaceae</taxon>
        <taxon>Rhizoctonia</taxon>
        <taxon>Rhizoctonia solani AG-1</taxon>
    </lineage>
</organism>
<protein>
    <submittedName>
        <fullName evidence="1">Uncharacterized protein</fullName>
    </submittedName>
</protein>
<name>L8X060_THACA</name>